<evidence type="ECO:0008006" key="2">
    <source>
        <dbReference type="Google" id="ProtNLM"/>
    </source>
</evidence>
<comment type="caution">
    <text evidence="1">The sequence shown here is derived from an EMBL/GenBank/DDBJ whole genome shotgun (WGS) entry which is preliminary data.</text>
</comment>
<accession>A0A645IMJ1</accession>
<sequence>MKKFLNYLPALVLIAVLFSSCLPEENFDEALLIGKWQSGTLFYRYDTGGTGVSWDTSDDITEAEAQAFTWTLVKAELTHIHVIEMIGNVPKVYTVTKLTETILEYKDDFDNQFSFTKVVQ</sequence>
<dbReference type="PROSITE" id="PS51257">
    <property type="entry name" value="PROKAR_LIPOPROTEIN"/>
    <property type="match status" value="1"/>
</dbReference>
<proteinExistence type="predicted"/>
<organism evidence="1">
    <name type="scientific">bioreactor metagenome</name>
    <dbReference type="NCBI Taxonomy" id="1076179"/>
    <lineage>
        <taxon>unclassified sequences</taxon>
        <taxon>metagenomes</taxon>
        <taxon>ecological metagenomes</taxon>
    </lineage>
</organism>
<protein>
    <recommendedName>
        <fullName evidence="2">Lipocalin-like domain-containing protein</fullName>
    </recommendedName>
</protein>
<dbReference type="AlphaFoldDB" id="A0A645IMJ1"/>
<gene>
    <name evidence="1" type="ORF">SDC9_200139</name>
</gene>
<reference evidence="1" key="1">
    <citation type="submission" date="2019-08" db="EMBL/GenBank/DDBJ databases">
        <authorList>
            <person name="Kucharzyk K."/>
            <person name="Murdoch R.W."/>
            <person name="Higgins S."/>
            <person name="Loffler F."/>
        </authorList>
    </citation>
    <scope>NUCLEOTIDE SEQUENCE</scope>
</reference>
<name>A0A645IMJ1_9ZZZZ</name>
<evidence type="ECO:0000313" key="1">
    <source>
        <dbReference type="EMBL" id="MPN52477.1"/>
    </source>
</evidence>
<dbReference type="EMBL" id="VSSQ01118617">
    <property type="protein sequence ID" value="MPN52477.1"/>
    <property type="molecule type" value="Genomic_DNA"/>
</dbReference>